<organism evidence="4 5">
    <name type="scientific">Desulfobacter hydrogenophilus</name>
    <dbReference type="NCBI Taxonomy" id="2291"/>
    <lineage>
        <taxon>Bacteria</taxon>
        <taxon>Pseudomonadati</taxon>
        <taxon>Thermodesulfobacteriota</taxon>
        <taxon>Desulfobacteria</taxon>
        <taxon>Desulfobacterales</taxon>
        <taxon>Desulfobacteraceae</taxon>
        <taxon>Desulfobacter</taxon>
    </lineage>
</organism>
<gene>
    <name evidence="4" type="ORF">DO021_02795</name>
    <name evidence="3" type="ORF">EYB58_04320</name>
</gene>
<dbReference type="Gene3D" id="3.10.105.10">
    <property type="entry name" value="Dipeptide-binding Protein, Domain 3"/>
    <property type="match status" value="1"/>
</dbReference>
<dbReference type="CDD" id="cd13641">
    <property type="entry name" value="PBP2_HisX_like"/>
    <property type="match status" value="1"/>
</dbReference>
<proteinExistence type="predicted"/>
<sequence>MRTIKKNVLMFMAVIISMAFMGALTPATAQKTIVFADFGWDSAQVHNRIAGFIIEKGLGYPVKFTQGETVMLNSALIQAKGPEAPNVNMETWTENWQELYDEGLAKGKDAGTKEGFINLGANFPNSVQGWYVPRYIVEGDKERGIKPLAPDLKSVFDLPKYWKLFKDPEDPSMGIFYSCIPGWSCSQVNDQKFEAYGIKEKYNIMQPGSGPALAASMEIAYKRKKPWLGYYWAPTWVLGKLDMYQLEEPAFDQKIWDTTRACAYPAVKCDILVHKKLPEQAPEVVEMLKKYETTLDINNKFLAYMQDSKADTDEAAQWFLKEYESLWTQWVSADVAAKVKAAMK</sequence>
<dbReference type="Gene3D" id="3.40.190.10">
    <property type="entry name" value="Periplasmic binding protein-like II"/>
    <property type="match status" value="1"/>
</dbReference>
<dbReference type="InterPro" id="IPR007210">
    <property type="entry name" value="ABC_Gly_betaine_transp_sub-bd"/>
</dbReference>
<dbReference type="RefSeq" id="WP_111953493.1">
    <property type="nucleotide sequence ID" value="NZ_CP036313.1"/>
</dbReference>
<dbReference type="Pfam" id="PF04069">
    <property type="entry name" value="OpuAC"/>
    <property type="match status" value="1"/>
</dbReference>
<reference evidence="3 6" key="2">
    <citation type="submission" date="2019-02" db="EMBL/GenBank/DDBJ databases">
        <title>Complete genome sequence of Desulfobacter hydrogenophilus AcRS1.</title>
        <authorList>
            <person name="Marietou A."/>
            <person name="Lund M.B."/>
            <person name="Marshall I.P.G."/>
            <person name="Schreiber L."/>
            <person name="Jorgensen B."/>
        </authorList>
    </citation>
    <scope>NUCLEOTIDE SEQUENCE [LARGE SCALE GENOMIC DNA]</scope>
    <source>
        <strain evidence="3 6">AcRS1</strain>
    </source>
</reference>
<feature type="domain" description="ABC-type glycine betaine transport system substrate-binding" evidence="2">
    <location>
        <begin position="31"/>
        <end position="322"/>
    </location>
</feature>
<feature type="signal peptide" evidence="1">
    <location>
        <begin position="1"/>
        <end position="29"/>
    </location>
</feature>
<dbReference type="OrthoDB" id="5420960at2"/>
<feature type="chain" id="PRO_5030062984" evidence="1">
    <location>
        <begin position="30"/>
        <end position="344"/>
    </location>
</feature>
<dbReference type="Gene3D" id="3.40.190.100">
    <property type="entry name" value="Glycine betaine-binding periplasmic protein, domain 2"/>
    <property type="match status" value="1"/>
</dbReference>
<dbReference type="SUPFAM" id="SSF53850">
    <property type="entry name" value="Periplasmic binding protein-like II"/>
    <property type="match status" value="1"/>
</dbReference>
<evidence type="ECO:0000313" key="5">
    <source>
        <dbReference type="Proteomes" id="UP000248798"/>
    </source>
</evidence>
<dbReference type="AlphaFoldDB" id="A0A328FGC7"/>
<dbReference type="GO" id="GO:0022857">
    <property type="term" value="F:transmembrane transporter activity"/>
    <property type="evidence" value="ECO:0007669"/>
    <property type="project" value="InterPro"/>
</dbReference>
<dbReference type="Proteomes" id="UP000293902">
    <property type="component" value="Chromosome"/>
</dbReference>
<dbReference type="Proteomes" id="UP000248798">
    <property type="component" value="Unassembled WGS sequence"/>
</dbReference>
<evidence type="ECO:0000313" key="6">
    <source>
        <dbReference type="Proteomes" id="UP000293902"/>
    </source>
</evidence>
<evidence type="ECO:0000313" key="3">
    <source>
        <dbReference type="EMBL" id="QBH12216.1"/>
    </source>
</evidence>
<dbReference type="GO" id="GO:0043190">
    <property type="term" value="C:ATP-binding cassette (ABC) transporter complex"/>
    <property type="evidence" value="ECO:0007669"/>
    <property type="project" value="InterPro"/>
</dbReference>
<accession>A0A328FGC7</accession>
<evidence type="ECO:0000256" key="1">
    <source>
        <dbReference type="SAM" id="SignalP"/>
    </source>
</evidence>
<dbReference type="EMBL" id="CP036313">
    <property type="protein sequence ID" value="QBH12216.1"/>
    <property type="molecule type" value="Genomic_DNA"/>
</dbReference>
<dbReference type="EMBL" id="QLNI01000004">
    <property type="protein sequence ID" value="RAM03459.1"/>
    <property type="molecule type" value="Genomic_DNA"/>
</dbReference>
<keyword evidence="1" id="KW-0732">Signal</keyword>
<evidence type="ECO:0000313" key="4">
    <source>
        <dbReference type="EMBL" id="RAM03459.1"/>
    </source>
</evidence>
<evidence type="ECO:0000259" key="2">
    <source>
        <dbReference type="Pfam" id="PF04069"/>
    </source>
</evidence>
<keyword evidence="6" id="KW-1185">Reference proteome</keyword>
<name>A0A328FGC7_9BACT</name>
<reference evidence="4 5" key="1">
    <citation type="submission" date="2018-06" db="EMBL/GenBank/DDBJ databases">
        <title>Complete Genome Sequence of Desulfobacter hydrogenophilus (DSM3380).</title>
        <authorList>
            <person name="Marietou A."/>
            <person name="Schreiber L."/>
            <person name="Marshall I."/>
            <person name="Jorgensen B."/>
        </authorList>
    </citation>
    <scope>NUCLEOTIDE SEQUENCE [LARGE SCALE GENOMIC DNA]</scope>
    <source>
        <strain evidence="4 5">DSM 3380</strain>
    </source>
</reference>
<protein>
    <submittedName>
        <fullName evidence="4">ABC transporter substrate-binding protein</fullName>
    </submittedName>
</protein>